<feature type="transmembrane region" description="Helical" evidence="1">
    <location>
        <begin position="44"/>
        <end position="61"/>
    </location>
</feature>
<name>A0AB36NX12_9FLAO</name>
<keyword evidence="1" id="KW-0472">Membrane</keyword>
<dbReference type="RefSeq" id="WP_073397582.1">
    <property type="nucleotide sequence ID" value="NZ_FRBX01000006.1"/>
</dbReference>
<organism evidence="2 5">
    <name type="scientific">Flavobacterium pectinovorum</name>
    <dbReference type="NCBI Taxonomy" id="29533"/>
    <lineage>
        <taxon>Bacteria</taxon>
        <taxon>Pseudomonadati</taxon>
        <taxon>Bacteroidota</taxon>
        <taxon>Flavobacteriia</taxon>
        <taxon>Flavobacteriales</taxon>
        <taxon>Flavobacteriaceae</taxon>
        <taxon>Flavobacterium</taxon>
    </lineage>
</organism>
<reference evidence="3 4" key="2">
    <citation type="submission" date="2016-11" db="EMBL/GenBank/DDBJ databases">
        <authorList>
            <person name="Varghese N."/>
            <person name="Submissions S."/>
        </authorList>
    </citation>
    <scope>NUCLEOTIDE SEQUENCE [LARGE SCALE GENOMIC DNA]</scope>
    <source>
        <strain evidence="3 4">DSM 6368</strain>
    </source>
</reference>
<dbReference type="AlphaFoldDB" id="A0AB36NX12"/>
<feature type="transmembrane region" description="Helical" evidence="1">
    <location>
        <begin position="12"/>
        <end position="32"/>
    </location>
</feature>
<keyword evidence="1" id="KW-0812">Transmembrane</keyword>
<protein>
    <submittedName>
        <fullName evidence="2">Uncharacterized protein</fullName>
    </submittedName>
</protein>
<evidence type="ECO:0000313" key="2">
    <source>
        <dbReference type="EMBL" id="OXA99508.1"/>
    </source>
</evidence>
<feature type="transmembrane region" description="Helical" evidence="1">
    <location>
        <begin position="73"/>
        <end position="92"/>
    </location>
</feature>
<keyword evidence="1" id="KW-1133">Transmembrane helix</keyword>
<comment type="caution">
    <text evidence="2">The sequence shown here is derived from an EMBL/GenBank/DDBJ whole genome shotgun (WGS) entry which is preliminary data.</text>
</comment>
<dbReference type="EMBL" id="FRBX01000006">
    <property type="protein sequence ID" value="SHN08336.1"/>
    <property type="molecule type" value="Genomic_DNA"/>
</dbReference>
<dbReference type="EMBL" id="MUHB01000027">
    <property type="protein sequence ID" value="OXA99508.1"/>
    <property type="molecule type" value="Genomic_DNA"/>
</dbReference>
<keyword evidence="4" id="KW-1185">Reference proteome</keyword>
<sequence>MNQKEFLKERNSDWSILLIIANITLLIIYMNVGNLKDELTSEGKFLWLSMSVNVLLGFYAFSYHGKKYQLGKVFFILLSIFNVLCYSVLWISSKSFRP</sequence>
<proteinExistence type="predicted"/>
<evidence type="ECO:0000313" key="5">
    <source>
        <dbReference type="Proteomes" id="UP000198431"/>
    </source>
</evidence>
<evidence type="ECO:0000256" key="1">
    <source>
        <dbReference type="SAM" id="Phobius"/>
    </source>
</evidence>
<accession>A0AB36NX12</accession>
<gene>
    <name evidence="2" type="ORF">B0A72_21935</name>
    <name evidence="3" type="ORF">SAMN05444387_4013</name>
</gene>
<reference evidence="2 5" key="1">
    <citation type="submission" date="2016-11" db="EMBL/GenBank/DDBJ databases">
        <title>Whole genomes of Flavobacteriaceae.</title>
        <authorList>
            <person name="Stine C."/>
            <person name="Li C."/>
            <person name="Tadesse D."/>
        </authorList>
    </citation>
    <scope>NUCLEOTIDE SEQUENCE [LARGE SCALE GENOMIC DNA]</scope>
    <source>
        <strain evidence="2 5">ATCC 19366</strain>
    </source>
</reference>
<dbReference type="Proteomes" id="UP000184216">
    <property type="component" value="Unassembled WGS sequence"/>
</dbReference>
<evidence type="ECO:0000313" key="4">
    <source>
        <dbReference type="Proteomes" id="UP000184216"/>
    </source>
</evidence>
<dbReference type="Proteomes" id="UP000198431">
    <property type="component" value="Unassembled WGS sequence"/>
</dbReference>
<evidence type="ECO:0000313" key="3">
    <source>
        <dbReference type="EMBL" id="SHN08336.1"/>
    </source>
</evidence>